<feature type="compositionally biased region" description="Basic and acidic residues" evidence="1">
    <location>
        <begin position="9"/>
        <end position="27"/>
    </location>
</feature>
<organism evidence="2 3">
    <name type="scientific">Mycobacterium alsense</name>
    <dbReference type="NCBI Taxonomy" id="324058"/>
    <lineage>
        <taxon>Bacteria</taxon>
        <taxon>Bacillati</taxon>
        <taxon>Actinomycetota</taxon>
        <taxon>Actinomycetes</taxon>
        <taxon>Mycobacteriales</taxon>
        <taxon>Mycobacteriaceae</taxon>
        <taxon>Mycobacterium</taxon>
    </lineage>
</organism>
<feature type="region of interest" description="Disordered" evidence="1">
    <location>
        <begin position="1"/>
        <end position="30"/>
    </location>
</feature>
<evidence type="ECO:0000313" key="2">
    <source>
        <dbReference type="EMBL" id="OBG29401.1"/>
    </source>
</evidence>
<dbReference type="AlphaFoldDB" id="A0ABD6NUM9"/>
<sequence length="106" mass="12004">MHLAPKQSSDQKTRDHKEHVHTDETAMHPRHLGVKKNYGHHRNSAQALDVGTKSRWFRALSLHALSSNNAVGLVHRHLPKKETRSSIRRIITHAFNDGRGIVAIAQ</sequence>
<evidence type="ECO:0000313" key="3">
    <source>
        <dbReference type="Proteomes" id="UP000092086"/>
    </source>
</evidence>
<evidence type="ECO:0000256" key="1">
    <source>
        <dbReference type="SAM" id="MobiDB-lite"/>
    </source>
</evidence>
<proteinExistence type="predicted"/>
<comment type="caution">
    <text evidence="2">The sequence shown here is derived from an EMBL/GenBank/DDBJ whole genome shotgun (WGS) entry which is preliminary data.</text>
</comment>
<gene>
    <name evidence="2" type="ORF">A5672_03065</name>
</gene>
<accession>A0ABD6NUM9</accession>
<reference evidence="2 3" key="1">
    <citation type="submission" date="2016-06" db="EMBL/GenBank/DDBJ databases">
        <authorList>
            <person name="Sutton G."/>
            <person name="Brinkac L."/>
            <person name="Sanka R."/>
            <person name="Adams M."/>
            <person name="Lau E."/>
            <person name="Sam S."/>
            <person name="Sreng N."/>
            <person name="Him V."/>
            <person name="Kerleguer A."/>
            <person name="Cheng S."/>
        </authorList>
    </citation>
    <scope>NUCLEOTIDE SEQUENCE [LARGE SCALE GENOMIC DNA]</scope>
    <source>
        <strain evidence="2 3">E2978</strain>
    </source>
</reference>
<name>A0ABD6NUM9_9MYCO</name>
<dbReference type="Proteomes" id="UP000092086">
    <property type="component" value="Unassembled WGS sequence"/>
</dbReference>
<evidence type="ECO:0008006" key="4">
    <source>
        <dbReference type="Google" id="ProtNLM"/>
    </source>
</evidence>
<dbReference type="EMBL" id="LZIT01000307">
    <property type="protein sequence ID" value="OBG29401.1"/>
    <property type="molecule type" value="Genomic_DNA"/>
</dbReference>
<protein>
    <recommendedName>
        <fullName evidence="4">Transposase</fullName>
    </recommendedName>
</protein>